<evidence type="ECO:0000313" key="7">
    <source>
        <dbReference type="EMBL" id="KAL0416701.1"/>
    </source>
</evidence>
<keyword evidence="4 5" id="KW-0413">Isomerase</keyword>
<evidence type="ECO:0000256" key="1">
    <source>
        <dbReference type="ARBA" id="ARBA00000971"/>
    </source>
</evidence>
<evidence type="ECO:0000256" key="3">
    <source>
        <dbReference type="ARBA" id="ARBA00023110"/>
    </source>
</evidence>
<feature type="domain" description="PPIase FKBP-type" evidence="6">
    <location>
        <begin position="187"/>
        <end position="224"/>
    </location>
</feature>
<name>A0AAW2UL25_9LAMI</name>
<evidence type="ECO:0000256" key="5">
    <source>
        <dbReference type="PROSITE-ProRule" id="PRU00277"/>
    </source>
</evidence>
<proteinExistence type="predicted"/>
<reference evidence="7" key="2">
    <citation type="journal article" date="2024" name="Plant">
        <title>Genomic evolution and insights into agronomic trait innovations of Sesamum species.</title>
        <authorList>
            <person name="Miao H."/>
            <person name="Wang L."/>
            <person name="Qu L."/>
            <person name="Liu H."/>
            <person name="Sun Y."/>
            <person name="Le M."/>
            <person name="Wang Q."/>
            <person name="Wei S."/>
            <person name="Zheng Y."/>
            <person name="Lin W."/>
            <person name="Duan Y."/>
            <person name="Cao H."/>
            <person name="Xiong S."/>
            <person name="Wang X."/>
            <person name="Wei L."/>
            <person name="Li C."/>
            <person name="Ma Q."/>
            <person name="Ju M."/>
            <person name="Zhao R."/>
            <person name="Li G."/>
            <person name="Mu C."/>
            <person name="Tian Q."/>
            <person name="Mei H."/>
            <person name="Zhang T."/>
            <person name="Gao T."/>
            <person name="Zhang H."/>
        </authorList>
    </citation>
    <scope>NUCLEOTIDE SEQUENCE</scope>
    <source>
        <strain evidence="7">KEN1</strain>
    </source>
</reference>
<dbReference type="EMBL" id="JACGWN010000012">
    <property type="protein sequence ID" value="KAL0416701.1"/>
    <property type="molecule type" value="Genomic_DNA"/>
</dbReference>
<dbReference type="PROSITE" id="PS50059">
    <property type="entry name" value="FKBP_PPIASE"/>
    <property type="match status" value="1"/>
</dbReference>
<comment type="catalytic activity">
    <reaction evidence="1 5">
        <text>[protein]-peptidylproline (omega=180) = [protein]-peptidylproline (omega=0)</text>
        <dbReference type="Rhea" id="RHEA:16237"/>
        <dbReference type="Rhea" id="RHEA-COMP:10747"/>
        <dbReference type="Rhea" id="RHEA-COMP:10748"/>
        <dbReference type="ChEBI" id="CHEBI:83833"/>
        <dbReference type="ChEBI" id="CHEBI:83834"/>
        <dbReference type="EC" id="5.2.1.8"/>
    </reaction>
</comment>
<evidence type="ECO:0000259" key="6">
    <source>
        <dbReference type="PROSITE" id="PS50059"/>
    </source>
</evidence>
<dbReference type="PANTHER" id="PTHR43811">
    <property type="entry name" value="FKBP-TYPE PEPTIDYL-PROLYL CIS-TRANS ISOMERASE FKPA"/>
    <property type="match status" value="1"/>
</dbReference>
<dbReference type="Gene3D" id="3.10.50.40">
    <property type="match status" value="1"/>
</dbReference>
<protein>
    <recommendedName>
        <fullName evidence="2 5">peptidylprolyl isomerase</fullName>
        <ecNumber evidence="2 5">5.2.1.8</ecNumber>
    </recommendedName>
</protein>
<keyword evidence="3 5" id="KW-0697">Rotamase</keyword>
<dbReference type="InterPro" id="IPR046357">
    <property type="entry name" value="PPIase_dom_sf"/>
</dbReference>
<dbReference type="GO" id="GO:0003755">
    <property type="term" value="F:peptidyl-prolyl cis-trans isomerase activity"/>
    <property type="evidence" value="ECO:0007669"/>
    <property type="project" value="UniProtKB-KW"/>
</dbReference>
<gene>
    <name evidence="7" type="ORF">Slati_3502000</name>
</gene>
<accession>A0AAW2UL25</accession>
<dbReference type="PANTHER" id="PTHR43811:SF48">
    <property type="entry name" value="PEPTIDYL-PROLYL CIS-TRANS ISOMERASE FKBP43"/>
    <property type="match status" value="1"/>
</dbReference>
<dbReference type="InterPro" id="IPR001179">
    <property type="entry name" value="PPIase_FKBP_dom"/>
</dbReference>
<evidence type="ECO:0000256" key="2">
    <source>
        <dbReference type="ARBA" id="ARBA00013194"/>
    </source>
</evidence>
<dbReference type="AlphaFoldDB" id="A0AAW2UL25"/>
<dbReference type="SUPFAM" id="SSF54534">
    <property type="entry name" value="FKBP-like"/>
    <property type="match status" value="1"/>
</dbReference>
<comment type="caution">
    <text evidence="7">The sequence shown here is derived from an EMBL/GenBank/DDBJ whole genome shotgun (WGS) entry which is preliminary data.</text>
</comment>
<reference evidence="7" key="1">
    <citation type="submission" date="2020-06" db="EMBL/GenBank/DDBJ databases">
        <authorList>
            <person name="Li T."/>
            <person name="Hu X."/>
            <person name="Zhang T."/>
            <person name="Song X."/>
            <person name="Zhang H."/>
            <person name="Dai N."/>
            <person name="Sheng W."/>
            <person name="Hou X."/>
            <person name="Wei L."/>
        </authorList>
    </citation>
    <scope>NUCLEOTIDE SEQUENCE</scope>
    <source>
        <strain evidence="7">KEN1</strain>
        <tissue evidence="7">Leaf</tissue>
    </source>
</reference>
<dbReference type="Pfam" id="PF00254">
    <property type="entry name" value="FKBP_C"/>
    <property type="match status" value="1"/>
</dbReference>
<evidence type="ECO:0000256" key="4">
    <source>
        <dbReference type="ARBA" id="ARBA00023235"/>
    </source>
</evidence>
<sequence length="224" mass="25014">MSDHIQPYDSKNVEDDLDHVPIVGSYENVLESKVKDIVTLMGSSVEDEAANLKNTIEIVTVKQRLDISNEKDISTHHDEITIDADATTIPDSLPMDTQSKKRTLKIKKTSELKKSNSKLKIVLVQTYANVIQNEGKVVVYEPNEEKTVVYKQDDVAEKQCEAHSLSNGLIIEELAKRDSNGKLALRGRKVTIHFTGMLKETGVVFDTSIGKKPCKFCLGDEEIN</sequence>
<dbReference type="EC" id="5.2.1.8" evidence="2 5"/>
<organism evidence="7">
    <name type="scientific">Sesamum latifolium</name>
    <dbReference type="NCBI Taxonomy" id="2727402"/>
    <lineage>
        <taxon>Eukaryota</taxon>
        <taxon>Viridiplantae</taxon>
        <taxon>Streptophyta</taxon>
        <taxon>Embryophyta</taxon>
        <taxon>Tracheophyta</taxon>
        <taxon>Spermatophyta</taxon>
        <taxon>Magnoliopsida</taxon>
        <taxon>eudicotyledons</taxon>
        <taxon>Gunneridae</taxon>
        <taxon>Pentapetalae</taxon>
        <taxon>asterids</taxon>
        <taxon>lamiids</taxon>
        <taxon>Lamiales</taxon>
        <taxon>Pedaliaceae</taxon>
        <taxon>Sesamum</taxon>
    </lineage>
</organism>